<sequence>MKSEKALSCSGKGTKESALRADHGTAKPTACNQGTASCNTPRCTTPLENVPRAPILGRQSDREVPGDLRIPSPNDNKDGLVSILMSLAFLASSGLHQPETSVGMCDSCGLCGCCRQPDLLVRVNLRRSRLIYQNRPKTSTLLFSLAWCTLKKPVQETHAARSVTTMQEDRTRQER</sequence>
<feature type="region of interest" description="Disordered" evidence="1">
    <location>
        <begin position="1"/>
        <end position="38"/>
    </location>
</feature>
<feature type="compositionally biased region" description="Basic and acidic residues" evidence="1">
    <location>
        <begin position="13"/>
        <end position="25"/>
    </location>
</feature>
<keyword evidence="3" id="KW-1185">Reference proteome</keyword>
<reference evidence="2" key="1">
    <citation type="submission" date="2023-06" db="EMBL/GenBank/DDBJ databases">
        <title>Genome-scale phylogeny and comparative genomics of the fungal order Sordariales.</title>
        <authorList>
            <consortium name="Lawrence Berkeley National Laboratory"/>
            <person name="Hensen N."/>
            <person name="Bonometti L."/>
            <person name="Westerberg I."/>
            <person name="Brannstrom I.O."/>
            <person name="Guillou S."/>
            <person name="Cros-Aarteil S."/>
            <person name="Calhoun S."/>
            <person name="Haridas S."/>
            <person name="Kuo A."/>
            <person name="Mondo S."/>
            <person name="Pangilinan J."/>
            <person name="Riley R."/>
            <person name="Labutti K."/>
            <person name="Andreopoulos B."/>
            <person name="Lipzen A."/>
            <person name="Chen C."/>
            <person name="Yanf M."/>
            <person name="Daum C."/>
            <person name="Ng V."/>
            <person name="Clum A."/>
            <person name="Steindorff A."/>
            <person name="Ohm R."/>
            <person name="Martin F."/>
            <person name="Silar P."/>
            <person name="Natvig D."/>
            <person name="Lalanne C."/>
            <person name="Gautier V."/>
            <person name="Ament-Velasquez S.L."/>
            <person name="Kruys A."/>
            <person name="Hutchinson M.I."/>
            <person name="Powell A.J."/>
            <person name="Barry K."/>
            <person name="Miller A.N."/>
            <person name="Grigoriev I.V."/>
            <person name="Debuchy R."/>
            <person name="Gladieux P."/>
            <person name="Thoren M.H."/>
            <person name="Johannesson H."/>
        </authorList>
    </citation>
    <scope>NUCLEOTIDE SEQUENCE</scope>
    <source>
        <strain evidence="2">CBS 540.89</strain>
    </source>
</reference>
<name>A0AA40K7H9_9PEZI</name>
<proteinExistence type="predicted"/>
<evidence type="ECO:0000256" key="1">
    <source>
        <dbReference type="SAM" id="MobiDB-lite"/>
    </source>
</evidence>
<dbReference type="AlphaFoldDB" id="A0AA40K7H9"/>
<dbReference type="EMBL" id="JAUKTV010000001">
    <property type="protein sequence ID" value="KAK0748232.1"/>
    <property type="molecule type" value="Genomic_DNA"/>
</dbReference>
<comment type="caution">
    <text evidence="2">The sequence shown here is derived from an EMBL/GenBank/DDBJ whole genome shotgun (WGS) entry which is preliminary data.</text>
</comment>
<organism evidence="2 3">
    <name type="scientific">Apiosordaria backusii</name>
    <dbReference type="NCBI Taxonomy" id="314023"/>
    <lineage>
        <taxon>Eukaryota</taxon>
        <taxon>Fungi</taxon>
        <taxon>Dikarya</taxon>
        <taxon>Ascomycota</taxon>
        <taxon>Pezizomycotina</taxon>
        <taxon>Sordariomycetes</taxon>
        <taxon>Sordariomycetidae</taxon>
        <taxon>Sordariales</taxon>
        <taxon>Lasiosphaeriaceae</taxon>
        <taxon>Apiosordaria</taxon>
    </lineage>
</organism>
<dbReference type="Proteomes" id="UP001172159">
    <property type="component" value="Unassembled WGS sequence"/>
</dbReference>
<gene>
    <name evidence="2" type="ORF">B0T21DRAFT_343914</name>
</gene>
<protein>
    <submittedName>
        <fullName evidence="2">Uncharacterized protein</fullName>
    </submittedName>
</protein>
<evidence type="ECO:0000313" key="2">
    <source>
        <dbReference type="EMBL" id="KAK0748232.1"/>
    </source>
</evidence>
<accession>A0AA40K7H9</accession>
<evidence type="ECO:0000313" key="3">
    <source>
        <dbReference type="Proteomes" id="UP001172159"/>
    </source>
</evidence>